<dbReference type="CDD" id="cd05254">
    <property type="entry name" value="dTDP_HR_like_SDR_e"/>
    <property type="match status" value="1"/>
</dbReference>
<name>A0A8J8KFA0_9BACI</name>
<accession>A0A8J8KFA0</accession>
<dbReference type="Gene3D" id="3.90.25.10">
    <property type="entry name" value="UDP-galactose 4-epimerase, domain 1"/>
    <property type="match status" value="1"/>
</dbReference>
<dbReference type="GO" id="GO:0005829">
    <property type="term" value="C:cytosol"/>
    <property type="evidence" value="ECO:0007669"/>
    <property type="project" value="TreeGrafter"/>
</dbReference>
<dbReference type="UniPathway" id="UPA00124"/>
<dbReference type="EC" id="1.1.1.133" evidence="2"/>
<feature type="domain" description="RmlD-like substrate binding" evidence="3">
    <location>
        <begin position="3"/>
        <end position="280"/>
    </location>
</feature>
<evidence type="ECO:0000256" key="1">
    <source>
        <dbReference type="ARBA" id="ARBA00010944"/>
    </source>
</evidence>
<dbReference type="InterPro" id="IPR036291">
    <property type="entry name" value="NAD(P)-bd_dom_sf"/>
</dbReference>
<comment type="function">
    <text evidence="2">Catalyzes the reduction of dTDP-6-deoxy-L-lyxo-4-hexulose to yield dTDP-L-rhamnose.</text>
</comment>
<comment type="pathway">
    <text evidence="2">Carbohydrate biosynthesis; dTDP-L-rhamnose biosynthesis.</text>
</comment>
<dbReference type="Gene3D" id="3.40.50.720">
    <property type="entry name" value="NAD(P)-binding Rossmann-like Domain"/>
    <property type="match status" value="1"/>
</dbReference>
<reference evidence="4" key="1">
    <citation type="submission" date="2020-06" db="EMBL/GenBank/DDBJ databases">
        <title>A novel thermopfilic bacterium from Erzurum, Turkey.</title>
        <authorList>
            <person name="Adiguzel A."/>
            <person name="Ay H."/>
            <person name="Baltaci M.O."/>
        </authorList>
    </citation>
    <scope>NUCLEOTIDE SEQUENCE</scope>
    <source>
        <strain evidence="4">P2</strain>
    </source>
</reference>
<dbReference type="SUPFAM" id="SSF51735">
    <property type="entry name" value="NAD(P)-binding Rossmann-fold domains"/>
    <property type="match status" value="1"/>
</dbReference>
<dbReference type="PANTHER" id="PTHR10491">
    <property type="entry name" value="DTDP-4-DEHYDRORHAMNOSE REDUCTASE"/>
    <property type="match status" value="1"/>
</dbReference>
<keyword evidence="2" id="KW-0521">NADP</keyword>
<dbReference type="EMBL" id="JABTTE010000019">
    <property type="protein sequence ID" value="NSL52675.1"/>
    <property type="molecule type" value="Genomic_DNA"/>
</dbReference>
<keyword evidence="2 4" id="KW-0560">Oxidoreductase</keyword>
<evidence type="ECO:0000259" key="3">
    <source>
        <dbReference type="Pfam" id="PF04321"/>
    </source>
</evidence>
<protein>
    <recommendedName>
        <fullName evidence="2">dTDP-4-dehydrorhamnose reductase</fullName>
        <ecNumber evidence="2">1.1.1.133</ecNumber>
    </recommendedName>
</protein>
<comment type="similarity">
    <text evidence="1 2">Belongs to the dTDP-4-dehydrorhamnose reductase family.</text>
</comment>
<dbReference type="GO" id="GO:0008831">
    <property type="term" value="F:dTDP-4-dehydrorhamnose reductase activity"/>
    <property type="evidence" value="ECO:0007669"/>
    <property type="project" value="UniProtKB-EC"/>
</dbReference>
<dbReference type="InterPro" id="IPR029903">
    <property type="entry name" value="RmlD-like-bd"/>
</dbReference>
<evidence type="ECO:0000256" key="2">
    <source>
        <dbReference type="RuleBase" id="RU364082"/>
    </source>
</evidence>
<organism evidence="4 5">
    <name type="scientific">Calidifontibacillus erzurumensis</name>
    <dbReference type="NCBI Taxonomy" id="2741433"/>
    <lineage>
        <taxon>Bacteria</taxon>
        <taxon>Bacillati</taxon>
        <taxon>Bacillota</taxon>
        <taxon>Bacilli</taxon>
        <taxon>Bacillales</taxon>
        <taxon>Bacillaceae</taxon>
        <taxon>Calidifontibacillus/Schinkia group</taxon>
        <taxon>Calidifontibacillus</taxon>
    </lineage>
</organism>
<gene>
    <name evidence="4" type="primary">rfbD</name>
    <name evidence="4" type="ORF">HR057_13015</name>
</gene>
<sequence length="284" mass="32108">MSKVLITGANGQLGSDLNHVLSRSGYEVVGMGKTELDITNQDNIKSAVFSIKPDIIIHSAAYTKVDQAELEPDFAYLINAVGTRNTAIAAEKIGAKFIYISTDYVFDGKAQTPYHEYSPVSPINVYGSSKLAGEMMVRDFHSKFFIVRTSWLFGKYGHNFVKTMLKLSKEKEHIAVVNDQIGCPTYTVDLCKCIIQLMETDKYGIYHVSNTGSCSWFEFAREVFEQTNRPITLTPCTTEEFPRQAKRPKYSVLDHMGLRINNFDAMPHWKDAVTRFLIQMNEVN</sequence>
<evidence type="ECO:0000313" key="4">
    <source>
        <dbReference type="EMBL" id="NSL52675.1"/>
    </source>
</evidence>
<dbReference type="PANTHER" id="PTHR10491:SF4">
    <property type="entry name" value="METHIONINE ADENOSYLTRANSFERASE 2 SUBUNIT BETA"/>
    <property type="match status" value="1"/>
</dbReference>
<dbReference type="FunFam" id="3.40.50.720:FF:000159">
    <property type="entry name" value="dTDP-4-dehydrorhamnose reductase"/>
    <property type="match status" value="1"/>
</dbReference>
<dbReference type="Proteomes" id="UP000625804">
    <property type="component" value="Unassembled WGS sequence"/>
</dbReference>
<dbReference type="Pfam" id="PF04321">
    <property type="entry name" value="RmlD_sub_bind"/>
    <property type="match status" value="1"/>
</dbReference>
<dbReference type="NCBIfam" id="TIGR01214">
    <property type="entry name" value="rmlD"/>
    <property type="match status" value="1"/>
</dbReference>
<dbReference type="InterPro" id="IPR005913">
    <property type="entry name" value="dTDP_dehydrorham_reduct"/>
</dbReference>
<dbReference type="AlphaFoldDB" id="A0A8J8KFA0"/>
<comment type="caution">
    <text evidence="4">The sequence shown here is derived from an EMBL/GenBank/DDBJ whole genome shotgun (WGS) entry which is preliminary data.</text>
</comment>
<proteinExistence type="inferred from homology"/>
<keyword evidence="5" id="KW-1185">Reference proteome</keyword>
<evidence type="ECO:0000313" key="5">
    <source>
        <dbReference type="Proteomes" id="UP000625804"/>
    </source>
</evidence>
<dbReference type="GO" id="GO:0019305">
    <property type="term" value="P:dTDP-rhamnose biosynthetic process"/>
    <property type="evidence" value="ECO:0007669"/>
    <property type="project" value="UniProtKB-UniPathway"/>
</dbReference>